<keyword evidence="3" id="KW-1185">Reference proteome</keyword>
<dbReference type="EMBL" id="BMQJ01000006">
    <property type="protein sequence ID" value="GGP97961.1"/>
    <property type="molecule type" value="Genomic_DNA"/>
</dbReference>
<evidence type="ECO:0000313" key="2">
    <source>
        <dbReference type="EMBL" id="GGP97961.1"/>
    </source>
</evidence>
<proteinExistence type="predicted"/>
<dbReference type="Proteomes" id="UP000611554">
    <property type="component" value="Unassembled WGS sequence"/>
</dbReference>
<dbReference type="RefSeq" id="WP_189247066.1">
    <property type="nucleotide sequence ID" value="NZ_BMQJ01000006.1"/>
</dbReference>
<keyword evidence="1" id="KW-1133">Transmembrane helix</keyword>
<sequence length="212" mass="22905">MNVDPDPWANAERALPADRHQVIKEFLMQEIQQDPRPAPARRLPFRRPVLLLAAAAVAAAAAVTVPMVTGGTPAYAVAENPDGSIEVQIKEFKDPKKLEADLKDLGLNVVVDYVPPGKRCEGTRGDFLPESEAGDLLTVDREKTGIAKRLDEITLRLDPAVLKPGQTAMLQFAEMRGNPSGVVMASLARITNGTVAPCVLVDSPTPGFDEYR</sequence>
<accession>A0ABQ2QWY6</accession>
<feature type="transmembrane region" description="Helical" evidence="1">
    <location>
        <begin position="49"/>
        <end position="68"/>
    </location>
</feature>
<gene>
    <name evidence="2" type="ORF">GCM10010140_30110</name>
</gene>
<comment type="caution">
    <text evidence="2">The sequence shown here is derived from an EMBL/GenBank/DDBJ whole genome shotgun (WGS) entry which is preliminary data.</text>
</comment>
<protein>
    <recommendedName>
        <fullName evidence="4">DUF5667 domain-containing protein</fullName>
    </recommendedName>
</protein>
<evidence type="ECO:0000256" key="1">
    <source>
        <dbReference type="SAM" id="Phobius"/>
    </source>
</evidence>
<reference evidence="3" key="1">
    <citation type="journal article" date="2019" name="Int. J. Syst. Evol. Microbiol.">
        <title>The Global Catalogue of Microorganisms (GCM) 10K type strain sequencing project: providing services to taxonomists for standard genome sequencing and annotation.</title>
        <authorList>
            <consortium name="The Broad Institute Genomics Platform"/>
            <consortium name="The Broad Institute Genome Sequencing Center for Infectious Disease"/>
            <person name="Wu L."/>
            <person name="Ma J."/>
        </authorList>
    </citation>
    <scope>NUCLEOTIDE SEQUENCE [LARGE SCALE GENOMIC DNA]</scope>
    <source>
        <strain evidence="3">JCM 3115</strain>
    </source>
</reference>
<evidence type="ECO:0000313" key="3">
    <source>
        <dbReference type="Proteomes" id="UP000611554"/>
    </source>
</evidence>
<keyword evidence="1" id="KW-0472">Membrane</keyword>
<evidence type="ECO:0008006" key="4">
    <source>
        <dbReference type="Google" id="ProtNLM"/>
    </source>
</evidence>
<organism evidence="2 3">
    <name type="scientific">Streptosporangium pseudovulgare</name>
    <dbReference type="NCBI Taxonomy" id="35765"/>
    <lineage>
        <taxon>Bacteria</taxon>
        <taxon>Bacillati</taxon>
        <taxon>Actinomycetota</taxon>
        <taxon>Actinomycetes</taxon>
        <taxon>Streptosporangiales</taxon>
        <taxon>Streptosporangiaceae</taxon>
        <taxon>Streptosporangium</taxon>
    </lineage>
</organism>
<name>A0ABQ2QWY6_9ACTN</name>
<keyword evidence="1" id="KW-0812">Transmembrane</keyword>